<feature type="compositionally biased region" description="Polar residues" evidence="1">
    <location>
        <begin position="50"/>
        <end position="61"/>
    </location>
</feature>
<feature type="region of interest" description="Disordered" evidence="1">
    <location>
        <begin position="1"/>
        <end position="23"/>
    </location>
</feature>
<organism evidence="2">
    <name type="scientific">Oryza barthii</name>
    <dbReference type="NCBI Taxonomy" id="65489"/>
    <lineage>
        <taxon>Eukaryota</taxon>
        <taxon>Viridiplantae</taxon>
        <taxon>Streptophyta</taxon>
        <taxon>Embryophyta</taxon>
        <taxon>Tracheophyta</taxon>
        <taxon>Spermatophyta</taxon>
        <taxon>Magnoliopsida</taxon>
        <taxon>Liliopsida</taxon>
        <taxon>Poales</taxon>
        <taxon>Poaceae</taxon>
        <taxon>BOP clade</taxon>
        <taxon>Oryzoideae</taxon>
        <taxon>Oryzeae</taxon>
        <taxon>Oryzinae</taxon>
        <taxon>Oryza</taxon>
    </lineage>
</organism>
<keyword evidence="3" id="KW-1185">Reference proteome</keyword>
<feature type="region of interest" description="Disordered" evidence="1">
    <location>
        <begin position="41"/>
        <end position="61"/>
    </location>
</feature>
<dbReference type="AlphaFoldDB" id="A0A0D3HCF5"/>
<dbReference type="Proteomes" id="UP000026960">
    <property type="component" value="Chromosome 10"/>
</dbReference>
<protein>
    <submittedName>
        <fullName evidence="2">Uncharacterized protein</fullName>
    </submittedName>
</protein>
<feature type="compositionally biased region" description="Polar residues" evidence="1">
    <location>
        <begin position="11"/>
        <end position="23"/>
    </location>
</feature>
<dbReference type="HOGENOM" id="CLU_2926428_0_0_1"/>
<dbReference type="Gramene" id="OBART10G06330.1">
    <property type="protein sequence ID" value="OBART10G06330.1"/>
    <property type="gene ID" value="OBART10G06330"/>
</dbReference>
<name>A0A0D3HCF5_9ORYZ</name>
<evidence type="ECO:0000256" key="1">
    <source>
        <dbReference type="SAM" id="MobiDB-lite"/>
    </source>
</evidence>
<dbReference type="PaxDb" id="65489-OBART10G06330.1"/>
<sequence>MATSGDDGERSSTSSTGIHDSGATETDSFFALFANDTSSEDVNGVVANPFGSSEEAQAQVV</sequence>
<evidence type="ECO:0000313" key="2">
    <source>
        <dbReference type="EnsemblPlants" id="OBART10G06330.1"/>
    </source>
</evidence>
<reference evidence="2" key="1">
    <citation type="journal article" date="2009" name="Rice">
        <title>De Novo Next Generation Sequencing of Plant Genomes.</title>
        <authorList>
            <person name="Rounsley S."/>
            <person name="Marri P.R."/>
            <person name="Yu Y."/>
            <person name="He R."/>
            <person name="Sisneros N."/>
            <person name="Goicoechea J.L."/>
            <person name="Lee S.J."/>
            <person name="Angelova A."/>
            <person name="Kudrna D."/>
            <person name="Luo M."/>
            <person name="Affourtit J."/>
            <person name="Desany B."/>
            <person name="Knight J."/>
            <person name="Niazi F."/>
            <person name="Egholm M."/>
            <person name="Wing R.A."/>
        </authorList>
    </citation>
    <scope>NUCLEOTIDE SEQUENCE [LARGE SCALE GENOMIC DNA]</scope>
    <source>
        <strain evidence="2">cv. IRGC 105608</strain>
    </source>
</reference>
<proteinExistence type="predicted"/>
<evidence type="ECO:0000313" key="3">
    <source>
        <dbReference type="Proteomes" id="UP000026960"/>
    </source>
</evidence>
<reference evidence="2" key="2">
    <citation type="submission" date="2015-03" db="UniProtKB">
        <authorList>
            <consortium name="EnsemblPlants"/>
        </authorList>
    </citation>
    <scope>IDENTIFICATION</scope>
</reference>
<dbReference type="EnsemblPlants" id="OBART10G06330.1">
    <property type="protein sequence ID" value="OBART10G06330.1"/>
    <property type="gene ID" value="OBART10G06330"/>
</dbReference>
<accession>A0A0D3HCF5</accession>